<dbReference type="AlphaFoldDB" id="A0A940SA45"/>
<dbReference type="RefSeq" id="WP_209376604.1">
    <property type="nucleotide sequence ID" value="NZ_JAGIZA010000021.1"/>
</dbReference>
<reference evidence="1" key="1">
    <citation type="submission" date="2021-03" db="EMBL/GenBank/DDBJ databases">
        <authorList>
            <person name="So Y."/>
        </authorList>
    </citation>
    <scope>NUCLEOTIDE SEQUENCE</scope>
    <source>
        <strain evidence="1">SG15</strain>
    </source>
</reference>
<dbReference type="Proteomes" id="UP000677537">
    <property type="component" value="Unassembled WGS sequence"/>
</dbReference>
<protein>
    <submittedName>
        <fullName evidence="1">Uncharacterized protein</fullName>
    </submittedName>
</protein>
<evidence type="ECO:0000313" key="1">
    <source>
        <dbReference type="EMBL" id="MBP0495807.1"/>
    </source>
</evidence>
<name>A0A940SA45_9PROT</name>
<sequence>MAVMDHLLVQDLSLQQRLTMVEARLADLERRFGAADHEILKAHYELISHFPDFVEAARSRSKVKAAAS</sequence>
<evidence type="ECO:0000313" key="2">
    <source>
        <dbReference type="Proteomes" id="UP000677537"/>
    </source>
</evidence>
<proteinExistence type="predicted"/>
<comment type="caution">
    <text evidence="1">The sequence shown here is derived from an EMBL/GenBank/DDBJ whole genome shotgun (WGS) entry which is preliminary data.</text>
</comment>
<organism evidence="1 2">
    <name type="scientific">Roseomonas indoligenes</name>
    <dbReference type="NCBI Taxonomy" id="2820811"/>
    <lineage>
        <taxon>Bacteria</taxon>
        <taxon>Pseudomonadati</taxon>
        <taxon>Pseudomonadota</taxon>
        <taxon>Alphaproteobacteria</taxon>
        <taxon>Acetobacterales</taxon>
        <taxon>Roseomonadaceae</taxon>
        <taxon>Roseomonas</taxon>
    </lineage>
</organism>
<keyword evidence="2" id="KW-1185">Reference proteome</keyword>
<dbReference type="EMBL" id="JAGIZA010000021">
    <property type="protein sequence ID" value="MBP0495807.1"/>
    <property type="molecule type" value="Genomic_DNA"/>
</dbReference>
<gene>
    <name evidence="1" type="ORF">J5Y10_23685</name>
</gene>
<accession>A0A940SA45</accession>